<reference evidence="2" key="1">
    <citation type="submission" date="2022-04" db="EMBL/GenBank/DDBJ databases">
        <title>Carnegiea gigantea Genome sequencing and assembly v2.</title>
        <authorList>
            <person name="Copetti D."/>
            <person name="Sanderson M.J."/>
            <person name="Burquez A."/>
            <person name="Wojciechowski M.F."/>
        </authorList>
    </citation>
    <scope>NUCLEOTIDE SEQUENCE</scope>
    <source>
        <strain evidence="2">SGP5-SGP5p</strain>
        <tissue evidence="2">Aerial part</tissue>
    </source>
</reference>
<comment type="caution">
    <text evidence="2">The sequence shown here is derived from an EMBL/GenBank/DDBJ whole genome shotgun (WGS) entry which is preliminary data.</text>
</comment>
<gene>
    <name evidence="2" type="ORF">Cgig2_005377</name>
</gene>
<dbReference type="Proteomes" id="UP001153076">
    <property type="component" value="Unassembled WGS sequence"/>
</dbReference>
<feature type="signal peptide" evidence="1">
    <location>
        <begin position="1"/>
        <end position="33"/>
    </location>
</feature>
<dbReference type="EMBL" id="JAKOGI010000291">
    <property type="protein sequence ID" value="KAJ8437626.1"/>
    <property type="molecule type" value="Genomic_DNA"/>
</dbReference>
<dbReference type="Pfam" id="PF01190">
    <property type="entry name" value="Pollen_Ole_e_1"/>
    <property type="match status" value="1"/>
</dbReference>
<dbReference type="PANTHER" id="PTHR47273">
    <property type="entry name" value="EXPRESSED PROTEIN"/>
    <property type="match status" value="1"/>
</dbReference>
<evidence type="ECO:0000313" key="3">
    <source>
        <dbReference type="Proteomes" id="UP001153076"/>
    </source>
</evidence>
<evidence type="ECO:0000256" key="1">
    <source>
        <dbReference type="SAM" id="SignalP"/>
    </source>
</evidence>
<proteinExistence type="predicted"/>
<dbReference type="PANTHER" id="PTHR47273:SF6">
    <property type="entry name" value="POLLEN OLE E 1 ALLERGEN AND EXTENSIN FAMILY PROTEIN"/>
    <property type="match status" value="1"/>
</dbReference>
<protein>
    <submittedName>
        <fullName evidence="2">Uncharacterized protein</fullName>
    </submittedName>
</protein>
<evidence type="ECO:0000313" key="2">
    <source>
        <dbReference type="EMBL" id="KAJ8437626.1"/>
    </source>
</evidence>
<dbReference type="OrthoDB" id="744797at2759"/>
<sequence length="225" mass="24327">MTNICGSGRGHKVLVVLLIAALMFASTIISSHGRPLSSAVAQEEQEEEEEEKAVLQLSSRDDMVRMAGYGEDKLSTVIITGMVVCDRACLKASHGHRHQLPPHPVSGTYGALLAATCQTNDTEKLPINGAKAVSDKYGEFIIDLPSQLHAIQNLEKACSVKVLQLPNNSPCRQSDIAREHKGIRLSSADNGIRTYAAGTVTLQSTIPNDSKACEKVMDDDLKMSW</sequence>
<keyword evidence="3" id="KW-1185">Reference proteome</keyword>
<organism evidence="2 3">
    <name type="scientific">Carnegiea gigantea</name>
    <dbReference type="NCBI Taxonomy" id="171969"/>
    <lineage>
        <taxon>Eukaryota</taxon>
        <taxon>Viridiplantae</taxon>
        <taxon>Streptophyta</taxon>
        <taxon>Embryophyta</taxon>
        <taxon>Tracheophyta</taxon>
        <taxon>Spermatophyta</taxon>
        <taxon>Magnoliopsida</taxon>
        <taxon>eudicotyledons</taxon>
        <taxon>Gunneridae</taxon>
        <taxon>Pentapetalae</taxon>
        <taxon>Caryophyllales</taxon>
        <taxon>Cactineae</taxon>
        <taxon>Cactaceae</taxon>
        <taxon>Cactoideae</taxon>
        <taxon>Echinocereeae</taxon>
        <taxon>Carnegiea</taxon>
    </lineage>
</organism>
<accession>A0A9Q1QDM0</accession>
<feature type="chain" id="PRO_5040332530" evidence="1">
    <location>
        <begin position="34"/>
        <end position="225"/>
    </location>
</feature>
<keyword evidence="1" id="KW-0732">Signal</keyword>
<name>A0A9Q1QDM0_9CARY</name>
<dbReference type="AlphaFoldDB" id="A0A9Q1QDM0"/>